<dbReference type="OMA" id="ADFHWET"/>
<feature type="region of interest" description="Disordered" evidence="3">
    <location>
        <begin position="168"/>
        <end position="192"/>
    </location>
</feature>
<reference evidence="5" key="2">
    <citation type="submission" date="2025-08" db="UniProtKB">
        <authorList>
            <consortium name="Ensembl"/>
        </authorList>
    </citation>
    <scope>IDENTIFICATION</scope>
    <source>
        <strain evidence="5">Guanapo</strain>
    </source>
</reference>
<dbReference type="GeneTree" id="ENSGT00530000063821"/>
<dbReference type="GO" id="GO:0120212">
    <property type="term" value="C:sperm head-tail coupling apparatus"/>
    <property type="evidence" value="ECO:0007669"/>
    <property type="project" value="InterPro"/>
</dbReference>
<keyword evidence="6" id="KW-1185">Reference proteome</keyword>
<dbReference type="Ensembl" id="ENSPRET00000007169.1">
    <property type="protein sequence ID" value="ENSPREP00000007078.1"/>
    <property type="gene ID" value="ENSPREG00000004878.1"/>
</dbReference>
<organism evidence="5 6">
    <name type="scientific">Poecilia reticulata</name>
    <name type="common">Guppy</name>
    <name type="synonym">Acanthophacelus reticulatus</name>
    <dbReference type="NCBI Taxonomy" id="8081"/>
    <lineage>
        <taxon>Eukaryota</taxon>
        <taxon>Metazoa</taxon>
        <taxon>Chordata</taxon>
        <taxon>Craniata</taxon>
        <taxon>Vertebrata</taxon>
        <taxon>Euteleostomi</taxon>
        <taxon>Actinopterygii</taxon>
        <taxon>Neopterygii</taxon>
        <taxon>Teleostei</taxon>
        <taxon>Neoteleostei</taxon>
        <taxon>Acanthomorphata</taxon>
        <taxon>Ovalentaria</taxon>
        <taxon>Atherinomorphae</taxon>
        <taxon>Cyprinodontiformes</taxon>
        <taxon>Poeciliidae</taxon>
        <taxon>Poeciliinae</taxon>
        <taxon>Poecilia</taxon>
    </lineage>
</organism>
<evidence type="ECO:0000256" key="2">
    <source>
        <dbReference type="ARBA" id="ARBA00022553"/>
    </source>
</evidence>
<evidence type="ECO:0000313" key="5">
    <source>
        <dbReference type="Ensembl" id="ENSPREP00000007078.1"/>
    </source>
</evidence>
<dbReference type="AlphaFoldDB" id="A0A3P9NC27"/>
<name>A0A3P9NC27_POERE</name>
<proteinExistence type="inferred from homology"/>
<protein>
    <submittedName>
        <fullName evidence="5">Spermatogenesis-associated protein 6</fullName>
    </submittedName>
</protein>
<keyword evidence="2" id="KW-0597">Phosphoprotein</keyword>
<comment type="similarity">
    <text evidence="1">Belongs to the SPATA6 family.</text>
</comment>
<dbReference type="Proteomes" id="UP000242638">
    <property type="component" value="Unassembled WGS sequence"/>
</dbReference>
<reference evidence="5" key="3">
    <citation type="submission" date="2025-09" db="UniProtKB">
        <authorList>
            <consortium name="Ensembl"/>
        </authorList>
    </citation>
    <scope>IDENTIFICATION</scope>
    <source>
        <strain evidence="5">Guanapo</strain>
    </source>
</reference>
<reference evidence="6" key="1">
    <citation type="submission" date="2013-11" db="EMBL/GenBank/DDBJ databases">
        <title>The genomic landscape of the Guanapo guppy.</title>
        <authorList>
            <person name="Kuenstner A."/>
            <person name="Dreyer C."/>
        </authorList>
    </citation>
    <scope>NUCLEOTIDE SEQUENCE</scope>
    <source>
        <strain evidence="6">Guanapo</strain>
    </source>
</reference>
<evidence type="ECO:0000256" key="1">
    <source>
        <dbReference type="ARBA" id="ARBA00006215"/>
    </source>
</evidence>
<evidence type="ECO:0000313" key="6">
    <source>
        <dbReference type="Proteomes" id="UP000242638"/>
    </source>
</evidence>
<dbReference type="PANTHER" id="PTHR16435">
    <property type="entry name" value="SPERMATOGENESIS-ASSOCIATED PROTEIN 6 SPATA6"/>
    <property type="match status" value="1"/>
</dbReference>
<dbReference type="PANTHER" id="PTHR16435:SF5">
    <property type="entry name" value="SPERMATOGENESIS ASSOCIATED 6-LIKE PROTEIN"/>
    <property type="match status" value="1"/>
</dbReference>
<dbReference type="GO" id="GO:0007283">
    <property type="term" value="P:spermatogenesis"/>
    <property type="evidence" value="ECO:0007669"/>
    <property type="project" value="InterPro"/>
</dbReference>
<dbReference type="Pfam" id="PF14909">
    <property type="entry name" value="SPATA6"/>
    <property type="match status" value="1"/>
</dbReference>
<evidence type="ECO:0000256" key="3">
    <source>
        <dbReference type="SAM" id="MobiDB-lite"/>
    </source>
</evidence>
<feature type="domain" description="Spermatogenesis-associated protein 6 N-terminal" evidence="4">
    <location>
        <begin position="11"/>
        <end position="148"/>
    </location>
</feature>
<evidence type="ECO:0000259" key="4">
    <source>
        <dbReference type="Pfam" id="PF14909"/>
    </source>
</evidence>
<dbReference type="STRING" id="8081.ENSPREP00000007078"/>
<dbReference type="InterPro" id="IPR032732">
    <property type="entry name" value="SPATA6_N"/>
</dbReference>
<sequence>MSRKALKVLAEIKLRAVSCPGVHLSVKDDVYLNMFFMDQFRQSLCVPAVFPLLFHEEITFEKIFRHAVDPGEIAVLLEYETVRIELVQLIPPAGDTLAFFEEDARSFLFPEPKLVPSFSGVDREVLMTRAAHFFSIAPRLEFSTKTTISECPPDTKVTTYCKTPLWPGKRRNKRHANIPQSTPHQTAEGERSVRMASPLSYISRSQSLSPLRDGYIPSLARVSTGSAPCNPTDWETTSSQPMMSSWLGASVSASPKCSTMFTSCSSSPLTRSLSTVSHSSASRRCLSRRLVRGTSEFDSRYLGGNESFDPVPLPLHPSYRELPHHSSSHRSWEELHERVRGLLTTPKAVQRLAYGATVSEADEVLARRFISAGPQT</sequence>
<dbReference type="InterPro" id="IPR042769">
    <property type="entry name" value="SPATA6_fam"/>
</dbReference>
<accession>A0A3P9NC27</accession>
<dbReference type="GO" id="GO:0032027">
    <property type="term" value="F:myosin light chain binding"/>
    <property type="evidence" value="ECO:0007669"/>
    <property type="project" value="InterPro"/>
</dbReference>